<reference evidence="6 7" key="1">
    <citation type="submission" date="2023-10" db="EMBL/GenBank/DDBJ databases">
        <title>Noviherbaspirillum sp. CPCC 100848 genome assembly.</title>
        <authorList>
            <person name="Li X.Y."/>
            <person name="Fang X.M."/>
        </authorList>
    </citation>
    <scope>NUCLEOTIDE SEQUENCE [LARGE SCALE GENOMIC DNA]</scope>
    <source>
        <strain evidence="6 7">CPCC 100848</strain>
    </source>
</reference>
<dbReference type="RefSeq" id="WP_326508365.1">
    <property type="nucleotide sequence ID" value="NZ_JAWIIV010000020.1"/>
</dbReference>
<evidence type="ECO:0000313" key="7">
    <source>
        <dbReference type="Proteomes" id="UP001352263"/>
    </source>
</evidence>
<organism evidence="6 7">
    <name type="scientific">Noviherbaspirillum album</name>
    <dbReference type="NCBI Taxonomy" id="3080276"/>
    <lineage>
        <taxon>Bacteria</taxon>
        <taxon>Pseudomonadati</taxon>
        <taxon>Pseudomonadota</taxon>
        <taxon>Betaproteobacteria</taxon>
        <taxon>Burkholderiales</taxon>
        <taxon>Oxalobacteraceae</taxon>
        <taxon>Noviherbaspirillum</taxon>
    </lineage>
</organism>
<dbReference type="InterPro" id="IPR005119">
    <property type="entry name" value="LysR_subst-bd"/>
</dbReference>
<evidence type="ECO:0000256" key="1">
    <source>
        <dbReference type="ARBA" id="ARBA00009437"/>
    </source>
</evidence>
<dbReference type="Pfam" id="PF03466">
    <property type="entry name" value="LysR_substrate"/>
    <property type="match status" value="1"/>
</dbReference>
<dbReference type="PANTHER" id="PTHR30419:SF2">
    <property type="entry name" value="LYSR FAMILY TRANSCRIPTIONAL REGULATOR"/>
    <property type="match status" value="1"/>
</dbReference>
<comment type="similarity">
    <text evidence="1">Belongs to the LysR transcriptional regulatory family.</text>
</comment>
<dbReference type="CDD" id="cd08421">
    <property type="entry name" value="PBP2_LTTR_like_1"/>
    <property type="match status" value="1"/>
</dbReference>
<comment type="caution">
    <text evidence="6">The sequence shown here is derived from an EMBL/GenBank/DDBJ whole genome shotgun (WGS) entry which is preliminary data.</text>
</comment>
<dbReference type="EMBL" id="JAWIIV010000020">
    <property type="protein sequence ID" value="MEC4721682.1"/>
    <property type="molecule type" value="Genomic_DNA"/>
</dbReference>
<keyword evidence="3" id="KW-0238">DNA-binding</keyword>
<evidence type="ECO:0000256" key="4">
    <source>
        <dbReference type="ARBA" id="ARBA00023163"/>
    </source>
</evidence>
<evidence type="ECO:0000256" key="2">
    <source>
        <dbReference type="ARBA" id="ARBA00023015"/>
    </source>
</evidence>
<dbReference type="PANTHER" id="PTHR30419">
    <property type="entry name" value="HTH-TYPE TRANSCRIPTIONAL REGULATOR YBHD"/>
    <property type="match status" value="1"/>
</dbReference>
<dbReference type="Pfam" id="PF00126">
    <property type="entry name" value="HTH_1"/>
    <property type="match status" value="1"/>
</dbReference>
<dbReference type="Gene3D" id="3.40.190.290">
    <property type="match status" value="1"/>
</dbReference>
<gene>
    <name evidence="6" type="ORF">RY831_21160</name>
</gene>
<sequence>MKSIKKRMWQVDFVSLRLFVAVCEEANIAHAAERESIAASAISKRIADLEYSIGTPLLLRHRAGVSPTPAGESLLQHARIVLRNVERMQAELSEYAIGVRGHIHIYASVSAVVEFLPDDISAFLAMHDGIKVDMEERVSGEIVRTIEENATAIGVCWDFADTRDLQVLPYKSDHLTALVHPDHPLAGRDSVSFEETLEFDQVGQHPDSMMNLFLRRLAAKSGKSVINRIHVATFEAACRIVRANLGMSIIPAEALQPYHAQLGLKIIPLTDPWAFRRFVICMRDYEALPLPSRLFVDFLRTDSKT</sequence>
<dbReference type="SUPFAM" id="SSF46785">
    <property type="entry name" value="Winged helix' DNA-binding domain"/>
    <property type="match status" value="1"/>
</dbReference>
<dbReference type="Gene3D" id="1.10.10.10">
    <property type="entry name" value="Winged helix-like DNA-binding domain superfamily/Winged helix DNA-binding domain"/>
    <property type="match status" value="1"/>
</dbReference>
<dbReference type="SUPFAM" id="SSF53850">
    <property type="entry name" value="Periplasmic binding protein-like II"/>
    <property type="match status" value="1"/>
</dbReference>
<name>A0ABU6JDH2_9BURK</name>
<accession>A0ABU6JDH2</accession>
<keyword evidence="7" id="KW-1185">Reference proteome</keyword>
<keyword evidence="4" id="KW-0804">Transcription</keyword>
<dbReference type="Proteomes" id="UP001352263">
    <property type="component" value="Unassembled WGS sequence"/>
</dbReference>
<keyword evidence="2" id="KW-0805">Transcription regulation</keyword>
<evidence type="ECO:0000313" key="6">
    <source>
        <dbReference type="EMBL" id="MEC4721682.1"/>
    </source>
</evidence>
<protein>
    <submittedName>
        <fullName evidence="6">LysR family transcriptional regulator</fullName>
    </submittedName>
</protein>
<dbReference type="InterPro" id="IPR036390">
    <property type="entry name" value="WH_DNA-bd_sf"/>
</dbReference>
<dbReference type="InterPro" id="IPR036388">
    <property type="entry name" value="WH-like_DNA-bd_sf"/>
</dbReference>
<evidence type="ECO:0000259" key="5">
    <source>
        <dbReference type="PROSITE" id="PS50931"/>
    </source>
</evidence>
<evidence type="ECO:0000256" key="3">
    <source>
        <dbReference type="ARBA" id="ARBA00023125"/>
    </source>
</evidence>
<feature type="domain" description="HTH lysR-type" evidence="5">
    <location>
        <begin position="11"/>
        <end position="68"/>
    </location>
</feature>
<dbReference type="InterPro" id="IPR050950">
    <property type="entry name" value="HTH-type_LysR_regulators"/>
</dbReference>
<dbReference type="PROSITE" id="PS50931">
    <property type="entry name" value="HTH_LYSR"/>
    <property type="match status" value="1"/>
</dbReference>
<proteinExistence type="inferred from homology"/>
<dbReference type="InterPro" id="IPR000847">
    <property type="entry name" value="LysR_HTH_N"/>
</dbReference>